<gene>
    <name evidence="9" type="ORF">TDIB3V08_LOCUS7340</name>
</gene>
<dbReference type="InterPro" id="IPR036259">
    <property type="entry name" value="MFS_trans_sf"/>
</dbReference>
<dbReference type="GO" id="GO:0006820">
    <property type="term" value="P:monoatomic anion transport"/>
    <property type="evidence" value="ECO:0007669"/>
    <property type="project" value="TreeGrafter"/>
</dbReference>
<reference evidence="9" key="1">
    <citation type="submission" date="2020-11" db="EMBL/GenBank/DDBJ databases">
        <authorList>
            <person name="Tran Van P."/>
        </authorList>
    </citation>
    <scope>NUCLEOTIDE SEQUENCE</scope>
</reference>
<evidence type="ECO:0000256" key="5">
    <source>
        <dbReference type="ARBA" id="ARBA00022989"/>
    </source>
</evidence>
<dbReference type="SUPFAM" id="SSF103473">
    <property type="entry name" value="MFS general substrate transporter"/>
    <property type="match status" value="2"/>
</dbReference>
<keyword evidence="5 8" id="KW-1133">Transmembrane helix</keyword>
<sequence length="685" mass="76344">MYFFWRRRRYMVAMLAFFGFFNVYALRVNFSVAIVAMTSNRTVEENGTNVEYAYLTNLMSSVSLFRLSTMFIVGVPCSVPCVERLFHLGSRMDCAVRGTFVSPRFSDLCSSLVCLVVCRAWNVCFTSVLGLMFVISVPCSVPYVERLFHHGSQMDGPEFDWDSKIQGLLLSSFFFGYICTQILGGWLASRVGGNKVYGIGIAATSILTIVMPAVTYFPDHAVIPMIILVRVVEGLFERCDKNTKASTSFLLYDCSKISPENKGTRLLQTCNSAICDRDEEQGYFGPVPALPVTWRSRALPVTETWTFSSAYLIRGPVRKSNSSFRLSETGVSTDPLTSPPPNSRLPKDSTWIKERSESPGVTYPCIHAVWARWAPPLERSRMASLAFAGSYVGTVVSLPVCGLLANELGWPSIFYVFGVVGLIWFIIWMYVVKEGPEMDPKISPQELEYLQNILGQTDKNLVHPWRAFFTSMPVWAVIVAHFCENWGFYTLLTQLPTFMKGKLLNLTPDALEFNLKKAGFMSALPYLVMAIVLSFSGQLADYLITNKYLNTSQTSNMCSLSAVFMLMTCFLLTPTGAVSCLTAAVGLGAFAWSGFSVNHLDIAPQHASVLMGLSNTMATLPGIISPSITGILVQNKTVNEWRVVFYMASFIYLFGALFYGAFSSGEIQPWAEHKINQDRTKIDEK</sequence>
<dbReference type="PANTHER" id="PTHR11662:SF455">
    <property type="entry name" value="GH23975P"/>
    <property type="match status" value="1"/>
</dbReference>
<dbReference type="AlphaFoldDB" id="A0A7R8VNE9"/>
<comment type="subcellular location">
    <subcellularLocation>
        <location evidence="1">Membrane</location>
        <topology evidence="1">Multi-pass membrane protein</topology>
    </subcellularLocation>
</comment>
<feature type="transmembrane region" description="Helical" evidence="8">
    <location>
        <begin position="412"/>
        <end position="432"/>
    </location>
</feature>
<evidence type="ECO:0000313" key="9">
    <source>
        <dbReference type="EMBL" id="CAD7201137.1"/>
    </source>
</evidence>
<organism evidence="9">
    <name type="scientific">Timema douglasi</name>
    <name type="common">Walking stick</name>
    <dbReference type="NCBI Taxonomy" id="61478"/>
    <lineage>
        <taxon>Eukaryota</taxon>
        <taxon>Metazoa</taxon>
        <taxon>Ecdysozoa</taxon>
        <taxon>Arthropoda</taxon>
        <taxon>Hexapoda</taxon>
        <taxon>Insecta</taxon>
        <taxon>Pterygota</taxon>
        <taxon>Neoptera</taxon>
        <taxon>Polyneoptera</taxon>
        <taxon>Phasmatodea</taxon>
        <taxon>Timematodea</taxon>
        <taxon>Timematoidea</taxon>
        <taxon>Timematidae</taxon>
        <taxon>Timema</taxon>
    </lineage>
</organism>
<name>A0A7R8VNE9_TIMDO</name>
<evidence type="ECO:0000256" key="3">
    <source>
        <dbReference type="ARBA" id="ARBA00022692"/>
    </source>
</evidence>
<feature type="compositionally biased region" description="Polar residues" evidence="7">
    <location>
        <begin position="325"/>
        <end position="336"/>
    </location>
</feature>
<feature type="region of interest" description="Disordered" evidence="7">
    <location>
        <begin position="325"/>
        <end position="350"/>
    </location>
</feature>
<evidence type="ECO:0000256" key="4">
    <source>
        <dbReference type="ARBA" id="ARBA00022847"/>
    </source>
</evidence>
<keyword evidence="6 8" id="KW-0472">Membrane</keyword>
<proteinExistence type="predicted"/>
<dbReference type="Gene3D" id="1.20.120.540">
    <property type="entry name" value="Voltage-gated potassium channels"/>
    <property type="match status" value="1"/>
</dbReference>
<feature type="transmembrane region" description="Helical" evidence="8">
    <location>
        <begin position="196"/>
        <end position="217"/>
    </location>
</feature>
<feature type="transmembrane region" description="Helical" evidence="8">
    <location>
        <begin position="382"/>
        <end position="406"/>
    </location>
</feature>
<dbReference type="InterPro" id="IPR050382">
    <property type="entry name" value="MFS_Na/Anion_cotransporter"/>
</dbReference>
<evidence type="ECO:0008006" key="10">
    <source>
        <dbReference type="Google" id="ProtNLM"/>
    </source>
</evidence>
<evidence type="ECO:0000256" key="2">
    <source>
        <dbReference type="ARBA" id="ARBA00022448"/>
    </source>
</evidence>
<feature type="transmembrane region" description="Helical" evidence="8">
    <location>
        <begin position="523"/>
        <end position="544"/>
    </location>
</feature>
<dbReference type="PANTHER" id="PTHR11662">
    <property type="entry name" value="SOLUTE CARRIER FAMILY 17"/>
    <property type="match status" value="1"/>
</dbReference>
<dbReference type="FunFam" id="1.20.1250.20:FF:000003">
    <property type="entry name" value="Solute carrier family 17 member 3"/>
    <property type="match status" value="1"/>
</dbReference>
<dbReference type="GO" id="GO:0016020">
    <property type="term" value="C:membrane"/>
    <property type="evidence" value="ECO:0007669"/>
    <property type="project" value="UniProtKB-SubCell"/>
</dbReference>
<evidence type="ECO:0000256" key="6">
    <source>
        <dbReference type="ARBA" id="ARBA00023136"/>
    </source>
</evidence>
<accession>A0A7R8VNE9</accession>
<feature type="transmembrane region" description="Helical" evidence="8">
    <location>
        <begin position="612"/>
        <end position="632"/>
    </location>
</feature>
<dbReference type="InterPro" id="IPR011701">
    <property type="entry name" value="MFS"/>
</dbReference>
<dbReference type="InterPro" id="IPR027378">
    <property type="entry name" value="Nucleotide_channel_N"/>
</dbReference>
<feature type="transmembrane region" description="Helical" evidence="8">
    <location>
        <begin position="120"/>
        <end position="144"/>
    </location>
</feature>
<dbReference type="Gene3D" id="1.20.1250.20">
    <property type="entry name" value="MFS general substrate transporter like domains"/>
    <property type="match status" value="2"/>
</dbReference>
<dbReference type="CDD" id="cd17318">
    <property type="entry name" value="MFS_SLC17"/>
    <property type="match status" value="1"/>
</dbReference>
<dbReference type="FunFam" id="1.20.1250.20:FF:001045">
    <property type="entry name" value="Solute carrier family 17 (sodium phosphate), member 3"/>
    <property type="match status" value="1"/>
</dbReference>
<dbReference type="GO" id="GO:0015293">
    <property type="term" value="F:symporter activity"/>
    <property type="evidence" value="ECO:0007669"/>
    <property type="project" value="UniProtKB-KW"/>
</dbReference>
<evidence type="ECO:0000256" key="8">
    <source>
        <dbReference type="SAM" id="Phobius"/>
    </source>
</evidence>
<feature type="transmembrane region" description="Helical" evidence="8">
    <location>
        <begin position="564"/>
        <end position="592"/>
    </location>
</feature>
<evidence type="ECO:0000256" key="7">
    <source>
        <dbReference type="SAM" id="MobiDB-lite"/>
    </source>
</evidence>
<keyword evidence="4" id="KW-0769">Symport</keyword>
<keyword evidence="3 8" id="KW-0812">Transmembrane</keyword>
<dbReference type="Pfam" id="PF07690">
    <property type="entry name" value="MFS_1"/>
    <property type="match status" value="2"/>
</dbReference>
<feature type="transmembrane region" description="Helical" evidence="8">
    <location>
        <begin position="165"/>
        <end position="184"/>
    </location>
</feature>
<protein>
    <recommendedName>
        <fullName evidence="10">Major facilitator superfamily (MFS) profile domain-containing protein</fullName>
    </recommendedName>
</protein>
<feature type="transmembrane region" description="Helical" evidence="8">
    <location>
        <begin position="644"/>
        <end position="662"/>
    </location>
</feature>
<evidence type="ECO:0000256" key="1">
    <source>
        <dbReference type="ARBA" id="ARBA00004141"/>
    </source>
</evidence>
<keyword evidence="2" id="KW-0813">Transport</keyword>
<dbReference type="EMBL" id="OA568073">
    <property type="protein sequence ID" value="CAD7201137.1"/>
    <property type="molecule type" value="Genomic_DNA"/>
</dbReference>